<accession>A0A9Q1J4J6</accession>
<keyword evidence="3" id="KW-1185">Reference proteome</keyword>
<reference evidence="2" key="1">
    <citation type="journal article" date="2023" name="Science">
        <title>Genome structures resolve the early diversification of teleost fishes.</title>
        <authorList>
            <person name="Parey E."/>
            <person name="Louis A."/>
            <person name="Montfort J."/>
            <person name="Bouchez O."/>
            <person name="Roques C."/>
            <person name="Iampietro C."/>
            <person name="Lluch J."/>
            <person name="Castinel A."/>
            <person name="Donnadieu C."/>
            <person name="Desvignes T."/>
            <person name="Floi Bucao C."/>
            <person name="Jouanno E."/>
            <person name="Wen M."/>
            <person name="Mejri S."/>
            <person name="Dirks R."/>
            <person name="Jansen H."/>
            <person name="Henkel C."/>
            <person name="Chen W.J."/>
            <person name="Zahm M."/>
            <person name="Cabau C."/>
            <person name="Klopp C."/>
            <person name="Thompson A.W."/>
            <person name="Robinson-Rechavi M."/>
            <person name="Braasch I."/>
            <person name="Lecointre G."/>
            <person name="Bobe J."/>
            <person name="Postlethwait J.H."/>
            <person name="Berthelot C."/>
            <person name="Roest Crollius H."/>
            <person name="Guiguen Y."/>
        </authorList>
    </citation>
    <scope>NUCLEOTIDE SEQUENCE</scope>
    <source>
        <strain evidence="2">WJC10195</strain>
    </source>
</reference>
<dbReference type="Proteomes" id="UP001152622">
    <property type="component" value="Chromosome 4"/>
</dbReference>
<evidence type="ECO:0000313" key="2">
    <source>
        <dbReference type="EMBL" id="KAJ8365568.1"/>
    </source>
</evidence>
<dbReference type="AlphaFoldDB" id="A0A9Q1J4J6"/>
<comment type="caution">
    <text evidence="2">The sequence shown here is derived from an EMBL/GenBank/DDBJ whole genome shotgun (WGS) entry which is preliminary data.</text>
</comment>
<proteinExistence type="predicted"/>
<gene>
    <name evidence="2" type="ORF">SKAU_G00143990</name>
</gene>
<evidence type="ECO:0000313" key="3">
    <source>
        <dbReference type="Proteomes" id="UP001152622"/>
    </source>
</evidence>
<evidence type="ECO:0000256" key="1">
    <source>
        <dbReference type="SAM" id="MobiDB-lite"/>
    </source>
</evidence>
<protein>
    <submittedName>
        <fullName evidence="2">Uncharacterized protein</fullName>
    </submittedName>
</protein>
<name>A0A9Q1J4J6_SYNKA</name>
<feature type="region of interest" description="Disordered" evidence="1">
    <location>
        <begin position="47"/>
        <end position="81"/>
    </location>
</feature>
<dbReference type="EMBL" id="JAINUF010000004">
    <property type="protein sequence ID" value="KAJ8365568.1"/>
    <property type="molecule type" value="Genomic_DNA"/>
</dbReference>
<sequence>MQCRCHLSPSSQTNPSMLIYPSSLENPLDYGEDYALSSRAGRAAGASTVAEGGLPSGSLVSPRTRSVSWDRKQDSGRGGGYATGSGLTGCWHSPGVRSLQVLISRLLPVFSATPGWRGWHRWGLAPLLMGKALGLGTLTLALWAQHAIGRYLMAYRRSAISAR</sequence>
<feature type="compositionally biased region" description="Polar residues" evidence="1">
    <location>
        <begin position="58"/>
        <end position="67"/>
    </location>
</feature>
<organism evidence="2 3">
    <name type="scientific">Synaphobranchus kaupii</name>
    <name type="common">Kaup's arrowtooth eel</name>
    <dbReference type="NCBI Taxonomy" id="118154"/>
    <lineage>
        <taxon>Eukaryota</taxon>
        <taxon>Metazoa</taxon>
        <taxon>Chordata</taxon>
        <taxon>Craniata</taxon>
        <taxon>Vertebrata</taxon>
        <taxon>Euteleostomi</taxon>
        <taxon>Actinopterygii</taxon>
        <taxon>Neopterygii</taxon>
        <taxon>Teleostei</taxon>
        <taxon>Anguilliformes</taxon>
        <taxon>Synaphobranchidae</taxon>
        <taxon>Synaphobranchus</taxon>
    </lineage>
</organism>